<dbReference type="RefSeq" id="WP_126782728.1">
    <property type="nucleotide sequence ID" value="NZ_PIQC01000007.1"/>
</dbReference>
<name>A0A432YV88_9GAMM</name>
<accession>A0A432YV88</accession>
<dbReference type="Proteomes" id="UP000288058">
    <property type="component" value="Unassembled WGS sequence"/>
</dbReference>
<evidence type="ECO:0000313" key="2">
    <source>
        <dbReference type="Proteomes" id="UP000288058"/>
    </source>
</evidence>
<gene>
    <name evidence="1" type="ORF">CWI78_10345</name>
</gene>
<protein>
    <submittedName>
        <fullName evidence="1">Uncharacterized protein</fullName>
    </submittedName>
</protein>
<comment type="caution">
    <text evidence="1">The sequence shown here is derived from an EMBL/GenBank/DDBJ whole genome shotgun (WGS) entry which is preliminary data.</text>
</comment>
<evidence type="ECO:0000313" key="1">
    <source>
        <dbReference type="EMBL" id="RUO67239.1"/>
    </source>
</evidence>
<organism evidence="1 2">
    <name type="scientific">Idiomarina ramblicola</name>
    <dbReference type="NCBI Taxonomy" id="263724"/>
    <lineage>
        <taxon>Bacteria</taxon>
        <taxon>Pseudomonadati</taxon>
        <taxon>Pseudomonadota</taxon>
        <taxon>Gammaproteobacteria</taxon>
        <taxon>Alteromonadales</taxon>
        <taxon>Idiomarinaceae</taxon>
        <taxon>Idiomarina</taxon>
    </lineage>
</organism>
<proteinExistence type="predicted"/>
<dbReference type="AlphaFoldDB" id="A0A432YV88"/>
<sequence>MTFKQFLLAGVFLALLNGCGQERTTDLRSAEIKALDEQLLPNADWQLSQATIELSFCRDRINEALLASKSELRGWRLSGESTAFPPYREEGLDTLSKLFEKTDVLLWQVEGNVSAQRYHVAKPENVSKGEVADAVFPAVVALSSMPQVCHAAVDDSQY</sequence>
<reference evidence="2" key="1">
    <citation type="journal article" date="2018" name="Front. Microbiol.">
        <title>Genome-Based Analysis Reveals the Taxonomy and Diversity of the Family Idiomarinaceae.</title>
        <authorList>
            <person name="Liu Y."/>
            <person name="Lai Q."/>
            <person name="Shao Z."/>
        </authorList>
    </citation>
    <scope>NUCLEOTIDE SEQUENCE [LARGE SCALE GENOMIC DNA]</scope>
    <source>
        <strain evidence="2">R22</strain>
    </source>
</reference>
<dbReference type="OrthoDB" id="6237886at2"/>
<keyword evidence="2" id="KW-1185">Reference proteome</keyword>
<dbReference type="EMBL" id="PIQC01000007">
    <property type="protein sequence ID" value="RUO67239.1"/>
    <property type="molecule type" value="Genomic_DNA"/>
</dbReference>